<dbReference type="STRING" id="329046.A0A1Y2BY78"/>
<evidence type="ECO:0000313" key="9">
    <source>
        <dbReference type="Proteomes" id="UP000193642"/>
    </source>
</evidence>
<keyword evidence="3" id="KW-0223">Dioxygenase</keyword>
<keyword evidence="9" id="KW-1185">Reference proteome</keyword>
<proteinExistence type="inferred from homology"/>
<gene>
    <name evidence="8" type="ORF">BCR33DRAFT_699824</name>
</gene>
<keyword evidence="2" id="KW-0479">Metal-binding</keyword>
<dbReference type="Pfam" id="PF02668">
    <property type="entry name" value="TauD"/>
    <property type="match status" value="1"/>
</dbReference>
<comment type="caution">
    <text evidence="8">The sequence shown here is derived from an EMBL/GenBank/DDBJ whole genome shotgun (WGS) entry which is preliminary data.</text>
</comment>
<organism evidence="8 9">
    <name type="scientific">Rhizoclosmatium globosum</name>
    <dbReference type="NCBI Taxonomy" id="329046"/>
    <lineage>
        <taxon>Eukaryota</taxon>
        <taxon>Fungi</taxon>
        <taxon>Fungi incertae sedis</taxon>
        <taxon>Chytridiomycota</taxon>
        <taxon>Chytridiomycota incertae sedis</taxon>
        <taxon>Chytridiomycetes</taxon>
        <taxon>Chytridiales</taxon>
        <taxon>Chytriomycetaceae</taxon>
        <taxon>Rhizoclosmatium</taxon>
    </lineage>
</organism>
<dbReference type="GO" id="GO:0016706">
    <property type="term" value="F:2-oxoglutarate-dependent dioxygenase activity"/>
    <property type="evidence" value="ECO:0007669"/>
    <property type="project" value="TreeGrafter"/>
</dbReference>
<protein>
    <submittedName>
        <fullName evidence="8">TauD-domain-containing protein</fullName>
    </submittedName>
</protein>
<comment type="similarity">
    <text evidence="1">Belongs to the TfdA dioxygenase family.</text>
</comment>
<evidence type="ECO:0000256" key="2">
    <source>
        <dbReference type="ARBA" id="ARBA00022723"/>
    </source>
</evidence>
<sequence>MSAALKIQPLKRNHSLDAKYPSYKVEPHIGTEFEAGIQIRDLLNAPNSDELLLDLAVLISERGVVFLRDQDLTFEEQKDFANRLGKVTGKPATSGLHSHPISDESSEFGDKNYAISSELDKTYTNQFIKARLSNRSELHSQQWHSDVTFEPIPSDYAVLRLREVPPEGGDTLWASAYEVYERLSPAFRIFLEGLTATHIGDGFLGLAQAGLVKINPGPRGAPEDVGTHLSAVHPVIRTNPVTGWKGVFANKIFTKRINELSKDESDLVLQQLFDLAVQNHDVHVRHHWNKNDVAVWDNRSTFHAATADFDFDQYLRLGERAASLGERPYFDPNSKSRREALGIAPPPARRAHLAALAAAANKGSDEVAESKPKAAPVASGRTVKKITKTTTESKTVLRGTEILNKETKTTVVTSYEP</sequence>
<keyword evidence="5" id="KW-0408">Iron</keyword>
<dbReference type="AlphaFoldDB" id="A0A1Y2BY78"/>
<dbReference type="OrthoDB" id="10257314at2759"/>
<evidence type="ECO:0000256" key="5">
    <source>
        <dbReference type="ARBA" id="ARBA00023004"/>
    </source>
</evidence>
<dbReference type="InterPro" id="IPR042098">
    <property type="entry name" value="TauD-like_sf"/>
</dbReference>
<reference evidence="8 9" key="1">
    <citation type="submission" date="2016-07" db="EMBL/GenBank/DDBJ databases">
        <title>Pervasive Adenine N6-methylation of Active Genes in Fungi.</title>
        <authorList>
            <consortium name="DOE Joint Genome Institute"/>
            <person name="Mondo S.J."/>
            <person name="Dannebaum R.O."/>
            <person name="Kuo R.C."/>
            <person name="Labutti K."/>
            <person name="Haridas S."/>
            <person name="Kuo A."/>
            <person name="Salamov A."/>
            <person name="Ahrendt S.R."/>
            <person name="Lipzen A."/>
            <person name="Sullivan W."/>
            <person name="Andreopoulos W.B."/>
            <person name="Clum A."/>
            <person name="Lindquist E."/>
            <person name="Daum C."/>
            <person name="Ramamoorthy G.K."/>
            <person name="Gryganskyi A."/>
            <person name="Culley D."/>
            <person name="Magnuson J.K."/>
            <person name="James T.Y."/>
            <person name="O'Malley M.A."/>
            <person name="Stajich J.E."/>
            <person name="Spatafora J.W."/>
            <person name="Visel A."/>
            <person name="Grigoriev I.V."/>
        </authorList>
    </citation>
    <scope>NUCLEOTIDE SEQUENCE [LARGE SCALE GENOMIC DNA]</scope>
    <source>
        <strain evidence="8 9">JEL800</strain>
    </source>
</reference>
<evidence type="ECO:0000259" key="7">
    <source>
        <dbReference type="Pfam" id="PF02668"/>
    </source>
</evidence>
<evidence type="ECO:0000256" key="1">
    <source>
        <dbReference type="ARBA" id="ARBA00005896"/>
    </source>
</evidence>
<dbReference type="EMBL" id="MCGO01000038">
    <property type="protein sequence ID" value="ORY39729.1"/>
    <property type="molecule type" value="Genomic_DNA"/>
</dbReference>
<dbReference type="InterPro" id="IPR003819">
    <property type="entry name" value="TauD/TfdA-like"/>
</dbReference>
<evidence type="ECO:0000313" key="8">
    <source>
        <dbReference type="EMBL" id="ORY39729.1"/>
    </source>
</evidence>
<evidence type="ECO:0000256" key="3">
    <source>
        <dbReference type="ARBA" id="ARBA00022964"/>
    </source>
</evidence>
<dbReference type="Proteomes" id="UP000193642">
    <property type="component" value="Unassembled WGS sequence"/>
</dbReference>
<feature type="region of interest" description="Disordered" evidence="6">
    <location>
        <begin position="362"/>
        <end position="382"/>
    </location>
</feature>
<feature type="domain" description="TauD/TfdA-like" evidence="7">
    <location>
        <begin position="24"/>
        <end position="310"/>
    </location>
</feature>
<keyword evidence="4" id="KW-0560">Oxidoreductase</keyword>
<evidence type="ECO:0000256" key="4">
    <source>
        <dbReference type="ARBA" id="ARBA00023002"/>
    </source>
</evidence>
<evidence type="ECO:0000256" key="6">
    <source>
        <dbReference type="SAM" id="MobiDB-lite"/>
    </source>
</evidence>
<dbReference type="GO" id="GO:0046872">
    <property type="term" value="F:metal ion binding"/>
    <property type="evidence" value="ECO:0007669"/>
    <property type="project" value="UniProtKB-KW"/>
</dbReference>
<dbReference type="PANTHER" id="PTHR30468">
    <property type="entry name" value="ALPHA-KETOGLUTARATE-DEPENDENT SULFONATE DIOXYGENASE"/>
    <property type="match status" value="1"/>
</dbReference>
<dbReference type="Gene3D" id="3.60.130.10">
    <property type="entry name" value="Clavaminate synthase-like"/>
    <property type="match status" value="1"/>
</dbReference>
<dbReference type="InterPro" id="IPR051323">
    <property type="entry name" value="AtsK-like"/>
</dbReference>
<feature type="compositionally biased region" description="Basic and acidic residues" evidence="6">
    <location>
        <begin position="363"/>
        <end position="372"/>
    </location>
</feature>
<dbReference type="SUPFAM" id="SSF51197">
    <property type="entry name" value="Clavaminate synthase-like"/>
    <property type="match status" value="1"/>
</dbReference>
<name>A0A1Y2BY78_9FUNG</name>
<dbReference type="GO" id="GO:0005737">
    <property type="term" value="C:cytoplasm"/>
    <property type="evidence" value="ECO:0007669"/>
    <property type="project" value="TreeGrafter"/>
</dbReference>
<dbReference type="PANTHER" id="PTHR30468:SF10">
    <property type="entry name" value="TAUD_TFDA-LIKE DOMAIN-CONTAINING PROTEIN"/>
    <property type="match status" value="1"/>
</dbReference>
<accession>A0A1Y2BY78</accession>